<reference evidence="1 2" key="1">
    <citation type="submission" date="2020-08" db="EMBL/GenBank/DDBJ databases">
        <title>Genomic Encyclopedia of Type Strains, Phase III (KMG-III): the genomes of soil and plant-associated and newly described type strains.</title>
        <authorList>
            <person name="Whitman W."/>
        </authorList>
    </citation>
    <scope>NUCLEOTIDE SEQUENCE [LARGE SCALE GENOMIC DNA]</scope>
    <source>
        <strain evidence="1 2">CECT 7247</strain>
    </source>
</reference>
<proteinExistence type="predicted"/>
<gene>
    <name evidence="1" type="ORF">FHS28_003727</name>
</gene>
<protein>
    <submittedName>
        <fullName evidence="1">Uncharacterized protein</fullName>
    </submittedName>
</protein>
<organism evidence="1 2">
    <name type="scientific">Roseateles terrae</name>
    <dbReference type="NCBI Taxonomy" id="431060"/>
    <lineage>
        <taxon>Bacteria</taxon>
        <taxon>Pseudomonadati</taxon>
        <taxon>Pseudomonadota</taxon>
        <taxon>Betaproteobacteria</taxon>
        <taxon>Burkholderiales</taxon>
        <taxon>Sphaerotilaceae</taxon>
        <taxon>Roseateles</taxon>
    </lineage>
</organism>
<evidence type="ECO:0000313" key="1">
    <source>
        <dbReference type="EMBL" id="MBB3196315.1"/>
    </source>
</evidence>
<accession>A0ABR6GW88</accession>
<dbReference type="RefSeq" id="WP_088454232.1">
    <property type="nucleotide sequence ID" value="NZ_JACHXO010000007.1"/>
</dbReference>
<dbReference type="EMBL" id="JACHXO010000007">
    <property type="protein sequence ID" value="MBB3196315.1"/>
    <property type="molecule type" value="Genomic_DNA"/>
</dbReference>
<dbReference type="Proteomes" id="UP000574369">
    <property type="component" value="Unassembled WGS sequence"/>
</dbReference>
<sequence length="121" mass="12500">MRCWTCGYEGHSVSLAAEPQRAADHASHAAEQFFNEVKVLHGIAVIAQDGQLTTGDGARLAKATVVIRTTGQMAAGAHASEVMRTRTADVPGPIGREIAAIAMEKSAQSASKPSEAGVTGT</sequence>
<evidence type="ECO:0000313" key="2">
    <source>
        <dbReference type="Proteomes" id="UP000574369"/>
    </source>
</evidence>
<name>A0ABR6GW88_9BURK</name>
<comment type="caution">
    <text evidence="1">The sequence shown here is derived from an EMBL/GenBank/DDBJ whole genome shotgun (WGS) entry which is preliminary data.</text>
</comment>
<keyword evidence="2" id="KW-1185">Reference proteome</keyword>